<protein>
    <submittedName>
        <fullName evidence="1">Uncharacterized protein</fullName>
    </submittedName>
</protein>
<proteinExistence type="predicted"/>
<gene>
    <name evidence="1" type="ORF">ALQ49_00367</name>
</gene>
<dbReference type="EMBL" id="RBPL01000053">
    <property type="protein sequence ID" value="RMN98532.1"/>
    <property type="molecule type" value="Genomic_DNA"/>
</dbReference>
<evidence type="ECO:0000313" key="1">
    <source>
        <dbReference type="EMBL" id="RMN98532.1"/>
    </source>
</evidence>
<accession>A0A3M3RQ20</accession>
<dbReference type="GeneID" id="61791796"/>
<organism evidence="1 2">
    <name type="scientific">Pseudomonas syringae pv. apii</name>
    <dbReference type="NCBI Taxonomy" id="81036"/>
    <lineage>
        <taxon>Bacteria</taxon>
        <taxon>Pseudomonadati</taxon>
        <taxon>Pseudomonadota</taxon>
        <taxon>Gammaproteobacteria</taxon>
        <taxon>Pseudomonadales</taxon>
        <taxon>Pseudomonadaceae</taxon>
        <taxon>Pseudomonas</taxon>
    </lineage>
</organism>
<evidence type="ECO:0000313" key="2">
    <source>
        <dbReference type="Proteomes" id="UP000278062"/>
    </source>
</evidence>
<reference evidence="1 2" key="1">
    <citation type="submission" date="2018-08" db="EMBL/GenBank/DDBJ databases">
        <title>Recombination of ecologically and evolutionarily significant loci maintains genetic cohesion in the Pseudomonas syringae species complex.</title>
        <authorList>
            <person name="Dillon M."/>
            <person name="Thakur S."/>
            <person name="Almeida R.N.D."/>
            <person name="Weir B.S."/>
            <person name="Guttman D.S."/>
        </authorList>
    </citation>
    <scope>NUCLEOTIDE SEQUENCE [LARGE SCALE GENOMIC DNA]</scope>
    <source>
        <strain evidence="1 2">1089_5</strain>
    </source>
</reference>
<dbReference type="AlphaFoldDB" id="A0A3M3RQ20"/>
<dbReference type="RefSeq" id="WP_016567451.1">
    <property type="nucleotide sequence ID" value="NZ_RBPB01000229.1"/>
</dbReference>
<sequence>MQPNNHPAAPDSFENSRLEDLVTVHQAIAALGQAPDYAAVVEQRSALYDRVRDLHPTLISDEENSALNLLIGSMAETRKETLGI</sequence>
<name>A0A3M3RQ20_9PSED</name>
<comment type="caution">
    <text evidence="1">The sequence shown here is derived from an EMBL/GenBank/DDBJ whole genome shotgun (WGS) entry which is preliminary data.</text>
</comment>
<dbReference type="Proteomes" id="UP000278062">
    <property type="component" value="Unassembled WGS sequence"/>
</dbReference>